<gene>
    <name evidence="1" type="ORF">GS617_02920</name>
</gene>
<dbReference type="Proteomes" id="UP000599383">
    <property type="component" value="Unassembled WGS sequence"/>
</dbReference>
<organism evidence="1 2">
    <name type="scientific">Ruegeria atlantica</name>
    <dbReference type="NCBI Taxonomy" id="81569"/>
    <lineage>
        <taxon>Bacteria</taxon>
        <taxon>Pseudomonadati</taxon>
        <taxon>Pseudomonadota</taxon>
        <taxon>Alphaproteobacteria</taxon>
        <taxon>Rhodobacterales</taxon>
        <taxon>Roseobacteraceae</taxon>
        <taxon>Ruegeria</taxon>
    </lineage>
</organism>
<protein>
    <submittedName>
        <fullName evidence="1">Phosphotransferase</fullName>
    </submittedName>
</protein>
<dbReference type="RefSeq" id="WP_171362694.1">
    <property type="nucleotide sequence ID" value="NZ_WVQY01000001.1"/>
</dbReference>
<keyword evidence="2" id="KW-1185">Reference proteome</keyword>
<dbReference type="InterPro" id="IPR006748">
    <property type="entry name" value="NH2Glyco/OHUrea_AB-resist_kin"/>
</dbReference>
<comment type="caution">
    <text evidence="1">The sequence shown here is derived from an EMBL/GenBank/DDBJ whole genome shotgun (WGS) entry which is preliminary data.</text>
</comment>
<dbReference type="SUPFAM" id="SSF56112">
    <property type="entry name" value="Protein kinase-like (PK-like)"/>
    <property type="match status" value="1"/>
</dbReference>
<dbReference type="Pfam" id="PF04655">
    <property type="entry name" value="APH_6_hur"/>
    <property type="match status" value="1"/>
</dbReference>
<reference evidence="1 2" key="1">
    <citation type="submission" date="2019-12" db="EMBL/GenBank/DDBJ databases">
        <title>Ruegeria JWLKs population differentiation of coral mucus and skeleton niches.</title>
        <authorList>
            <person name="Luo D."/>
        </authorList>
    </citation>
    <scope>NUCLEOTIDE SEQUENCE [LARGE SCALE GENOMIC DNA]</scope>
    <source>
        <strain evidence="1 2">HKCCD6238</strain>
    </source>
</reference>
<dbReference type="Gene3D" id="1.10.510.10">
    <property type="entry name" value="Transferase(Phosphotransferase) domain 1"/>
    <property type="match status" value="1"/>
</dbReference>
<dbReference type="EMBL" id="WVQY01000001">
    <property type="protein sequence ID" value="NOD29214.1"/>
    <property type="molecule type" value="Genomic_DNA"/>
</dbReference>
<evidence type="ECO:0000313" key="1">
    <source>
        <dbReference type="EMBL" id="NOD29214.1"/>
    </source>
</evidence>
<evidence type="ECO:0000313" key="2">
    <source>
        <dbReference type="Proteomes" id="UP000599383"/>
    </source>
</evidence>
<accession>A0ABX1W6U6</accession>
<dbReference type="InterPro" id="IPR011009">
    <property type="entry name" value="Kinase-like_dom_sf"/>
</dbReference>
<proteinExistence type="predicted"/>
<name>A0ABX1W6U6_9RHOB</name>
<sequence length="275" mass="30250">MQGTFKEFLDRWELHQPELVAETAQARVWKVRSEHGPAALKLYRGPDRGNEEPGTALLKAWHDRGAVRVLNEERNAVLMEWLEGPSLGDIARAGRPEDAVAILAETAARLHGKATADVDGLKPLNQVVAPLFGCTFAPACPTLLRKDVLSATNLGQHLLISQPMPVPLHGDLHPDNIILTHNGPRVFDAKGYAGDPAFELANALRHPKGMTELVRDPRQIETCLSLYSEAMNVSEKRLAQWAAVKCALSICWRSEGAIENDPEADLLRLFLDVAD</sequence>